<dbReference type="Proteomes" id="UP000191112">
    <property type="component" value="Unassembled WGS sequence"/>
</dbReference>
<accession>A0A1T5GH16</accession>
<sequence>MEINERISIIMEHFNITPSEFAEKVDVQRSSISHITSGRNKPSLEFITKVKNAFPDIEWDWLINSNGPMIKPKIEIVEEKPEAKKLPLPDLFSIIEDESFGQENSENKLPEKTNRPEPIVSAPIKEEKKIIDSQPLENFPIPQGKTTKKVKRVILFFEDGTFEAFEN</sequence>
<organism evidence="3 4">
    <name type="scientific">Soonwooa buanensis</name>
    <dbReference type="NCBI Taxonomy" id="619805"/>
    <lineage>
        <taxon>Bacteria</taxon>
        <taxon>Pseudomonadati</taxon>
        <taxon>Bacteroidota</taxon>
        <taxon>Flavobacteriia</taxon>
        <taxon>Flavobacteriales</taxon>
        <taxon>Weeksellaceae</taxon>
        <taxon>Chryseobacterium group</taxon>
        <taxon>Soonwooa</taxon>
    </lineage>
</organism>
<dbReference type="SUPFAM" id="SSF47413">
    <property type="entry name" value="lambda repressor-like DNA-binding domains"/>
    <property type="match status" value="1"/>
</dbReference>
<evidence type="ECO:0000256" key="1">
    <source>
        <dbReference type="SAM" id="MobiDB-lite"/>
    </source>
</evidence>
<protein>
    <submittedName>
        <fullName evidence="3">Helix-turn-helix</fullName>
    </submittedName>
</protein>
<dbReference type="AlphaFoldDB" id="A0A1T5GH16"/>
<evidence type="ECO:0000259" key="2">
    <source>
        <dbReference type="PROSITE" id="PS50943"/>
    </source>
</evidence>
<evidence type="ECO:0000313" key="3">
    <source>
        <dbReference type="EMBL" id="SKC07732.1"/>
    </source>
</evidence>
<proteinExistence type="predicted"/>
<dbReference type="Gene3D" id="1.10.260.40">
    <property type="entry name" value="lambda repressor-like DNA-binding domains"/>
    <property type="match status" value="1"/>
</dbReference>
<evidence type="ECO:0000313" key="4">
    <source>
        <dbReference type="Proteomes" id="UP000191112"/>
    </source>
</evidence>
<dbReference type="InterPro" id="IPR010982">
    <property type="entry name" value="Lambda_DNA-bd_dom_sf"/>
</dbReference>
<feature type="compositionally biased region" description="Basic and acidic residues" evidence="1">
    <location>
        <begin position="105"/>
        <end position="115"/>
    </location>
</feature>
<dbReference type="RefSeq" id="WP_079667999.1">
    <property type="nucleotide sequence ID" value="NZ_FUYZ01000012.1"/>
</dbReference>
<reference evidence="3 4" key="1">
    <citation type="submission" date="2017-02" db="EMBL/GenBank/DDBJ databases">
        <authorList>
            <person name="Peterson S.W."/>
        </authorList>
    </citation>
    <scope>NUCLEOTIDE SEQUENCE [LARGE SCALE GENOMIC DNA]</scope>
    <source>
        <strain evidence="3 4">DSM 22323</strain>
    </source>
</reference>
<feature type="region of interest" description="Disordered" evidence="1">
    <location>
        <begin position="98"/>
        <end position="124"/>
    </location>
</feature>
<dbReference type="SMART" id="SM00530">
    <property type="entry name" value="HTH_XRE"/>
    <property type="match status" value="1"/>
</dbReference>
<dbReference type="CDD" id="cd00093">
    <property type="entry name" value="HTH_XRE"/>
    <property type="match status" value="1"/>
</dbReference>
<dbReference type="InterPro" id="IPR001387">
    <property type="entry name" value="Cro/C1-type_HTH"/>
</dbReference>
<feature type="domain" description="HTH cro/C1-type" evidence="2">
    <location>
        <begin position="7"/>
        <end position="62"/>
    </location>
</feature>
<dbReference type="Pfam" id="PF01381">
    <property type="entry name" value="HTH_3"/>
    <property type="match status" value="1"/>
</dbReference>
<dbReference type="OrthoDB" id="1034290at2"/>
<name>A0A1T5GH16_9FLAO</name>
<gene>
    <name evidence="3" type="ORF">SAMN05660477_02814</name>
</gene>
<dbReference type="GO" id="GO:0003677">
    <property type="term" value="F:DNA binding"/>
    <property type="evidence" value="ECO:0007669"/>
    <property type="project" value="InterPro"/>
</dbReference>
<dbReference type="STRING" id="619805.SAMN05660477_02814"/>
<dbReference type="PROSITE" id="PS50943">
    <property type="entry name" value="HTH_CROC1"/>
    <property type="match status" value="1"/>
</dbReference>
<keyword evidence="4" id="KW-1185">Reference proteome</keyword>
<dbReference type="EMBL" id="FUYZ01000012">
    <property type="protein sequence ID" value="SKC07732.1"/>
    <property type="molecule type" value="Genomic_DNA"/>
</dbReference>